<dbReference type="EMBL" id="JAAVJD010000001">
    <property type="protein sequence ID" value="NJQ04045.1"/>
    <property type="molecule type" value="Genomic_DNA"/>
</dbReference>
<keyword evidence="3" id="KW-1185">Reference proteome</keyword>
<organism evidence="2 3">
    <name type="scientific">Streptomyces lonarensis</name>
    <dbReference type="NCBI Taxonomy" id="700599"/>
    <lineage>
        <taxon>Bacteria</taxon>
        <taxon>Bacillati</taxon>
        <taxon>Actinomycetota</taxon>
        <taxon>Actinomycetes</taxon>
        <taxon>Kitasatosporales</taxon>
        <taxon>Streptomycetaceae</taxon>
        <taxon>Streptomyces</taxon>
    </lineage>
</organism>
<sequence length="376" mass="39316">MPEYVQDAVSSERPRVVNGVPVGHPRTEAGAKAAAANYVTTGGSTDVLTKKAARHRALSVMAADSAKETLTAKADRDAKSVADALQGDSRRPDKAIARTAVLSTHVLGHDEDEAMMRLWTTNVRGNLSGPPPTAAFESVTVTLVWESGDWKLHDMSRTTGLVTPIDVRQASNVAEDFSDYVATSASDPVLSGSTGDDGFPAGYAREEVGAQAAAVSAVMLYGDPRFFADSTWRSRMLAATAAPSVLDSAMSDAEATGQLVAENRGLGTDGKTRDGSELITRTAVLATRTIAQSRHAASVELWTASVGGFAGSDEAQRPQIGFLRMTVDLVWSDGTWKTTAVTPSEPLVPAPPALHESAPAERFAGMGGASHAPALA</sequence>
<reference evidence="2 3" key="1">
    <citation type="submission" date="2020-03" db="EMBL/GenBank/DDBJ databases">
        <title>Draft genome of Streptomyces sp. ventii, isolated from the Axial Seamount in the Pacific Ocean, and resequencing of the two type strains Streptomyces lonarensis strain NCL 716 and Streptomyces bohaiensis strain 11A07.</title>
        <authorList>
            <person name="Loughran R.M."/>
            <person name="Pfannmuller K.M."/>
            <person name="Wasson B.J."/>
            <person name="Deadmond M.C."/>
            <person name="Paddock B.E."/>
            <person name="Koyack M.J."/>
            <person name="Gallegos D.A."/>
            <person name="Mitchell E.A."/>
            <person name="Ushijima B."/>
            <person name="Saw J.H."/>
            <person name="Mcphail K.L."/>
            <person name="Videau P."/>
        </authorList>
    </citation>
    <scope>NUCLEOTIDE SEQUENCE [LARGE SCALE GENOMIC DNA]</scope>
    <source>
        <strain evidence="2 3">NCL716</strain>
    </source>
</reference>
<name>A0A7X6CX46_9ACTN</name>
<dbReference type="Proteomes" id="UP000578686">
    <property type="component" value="Unassembled WGS sequence"/>
</dbReference>
<dbReference type="AlphaFoldDB" id="A0A7X6CX46"/>
<feature type="domain" description="DUF8175" evidence="1">
    <location>
        <begin position="16"/>
        <end position="159"/>
    </location>
</feature>
<comment type="caution">
    <text evidence="2">The sequence shown here is derived from an EMBL/GenBank/DDBJ whole genome shotgun (WGS) entry which is preliminary data.</text>
</comment>
<accession>A0A7X6CX46</accession>
<dbReference type="InterPro" id="IPR058488">
    <property type="entry name" value="DUF8175"/>
</dbReference>
<evidence type="ECO:0000313" key="2">
    <source>
        <dbReference type="EMBL" id="NJQ04045.1"/>
    </source>
</evidence>
<dbReference type="Pfam" id="PF26526">
    <property type="entry name" value="DUF8175"/>
    <property type="match status" value="1"/>
</dbReference>
<evidence type="ECO:0000259" key="1">
    <source>
        <dbReference type="Pfam" id="PF26526"/>
    </source>
</evidence>
<proteinExistence type="predicted"/>
<evidence type="ECO:0000313" key="3">
    <source>
        <dbReference type="Proteomes" id="UP000578686"/>
    </source>
</evidence>
<gene>
    <name evidence="2" type="ORF">HCN56_00245</name>
</gene>
<protein>
    <recommendedName>
        <fullName evidence="1">DUF8175 domain-containing protein</fullName>
    </recommendedName>
</protein>